<dbReference type="GO" id="GO:0005730">
    <property type="term" value="C:nucleolus"/>
    <property type="evidence" value="ECO:0007669"/>
    <property type="project" value="EnsemblFungi"/>
</dbReference>
<dbReference type="EMBL" id="KV441486">
    <property type="protein sequence ID" value="OAG17466.1"/>
    <property type="molecule type" value="Genomic_DNA"/>
</dbReference>
<evidence type="ECO:0000256" key="10">
    <source>
        <dbReference type="ARBA" id="ARBA00048287"/>
    </source>
</evidence>
<dbReference type="OMA" id="CFVSPAC"/>
<reference evidence="15 16" key="1">
    <citation type="submission" date="2016-05" db="EMBL/GenBank/DDBJ databases">
        <title>Comparative analysis of secretome profiles of manganese(II)-oxidizing ascomycete fungi.</title>
        <authorList>
            <consortium name="DOE Joint Genome Institute"/>
            <person name="Zeiner C.A."/>
            <person name="Purvine S.O."/>
            <person name="Zink E.M."/>
            <person name="Wu S."/>
            <person name="Pasa-Tolic L."/>
            <person name="Chaput D.L."/>
            <person name="Haridas S."/>
            <person name="Grigoriev I.V."/>
            <person name="Santelli C.M."/>
            <person name="Hansel C.M."/>
        </authorList>
    </citation>
    <scope>NUCLEOTIDE SEQUENCE [LARGE SCALE GENOMIC DNA]</scope>
    <source>
        <strain evidence="15 16">SRC1lrK2f</strain>
    </source>
</reference>
<comment type="catalytic activity">
    <reaction evidence="10 11">
        <text>N(6)-acetyl-L-lysyl-[histone] + H2O = L-lysyl-[histone] + acetate</text>
        <dbReference type="Rhea" id="RHEA:58196"/>
        <dbReference type="Rhea" id="RHEA-COMP:9845"/>
        <dbReference type="Rhea" id="RHEA-COMP:11338"/>
        <dbReference type="ChEBI" id="CHEBI:15377"/>
        <dbReference type="ChEBI" id="CHEBI:29969"/>
        <dbReference type="ChEBI" id="CHEBI:30089"/>
        <dbReference type="ChEBI" id="CHEBI:61930"/>
        <dbReference type="EC" id="3.5.1.98"/>
    </reaction>
</comment>
<dbReference type="InterPro" id="IPR019154">
    <property type="entry name" value="Arb2-like_domain"/>
</dbReference>
<dbReference type="VEuPathDB" id="FungiDB:CC77DRAFT_1074936"/>
<dbReference type="GO" id="GO:0031509">
    <property type="term" value="P:subtelomeric heterochromatin formation"/>
    <property type="evidence" value="ECO:0007669"/>
    <property type="project" value="EnsemblFungi"/>
</dbReference>
<sequence>MDDEDYAMEEDTIVTSTELNGDHVPDTINPNELFRNKGPTLSKREQLPFHSPSKNTSFLQPGTMQSQSGSHRTTKSPSGWSDKMSMSRPTPVRRSSPQVRIPPKPRSSLLPYSTNKTGLVYDSRMRFHAELPDMNLIDDIHPEDPRRIHSIYEELREAGLVATSDTDEDQEDKCWRIMTRFATRPEILLIHTAEHYAFVESLQHMTAENLKIEADSRDSIYFNHATYDCAKLAAGGAIEACKAVVQGTVRNAIAIIRPPGHHAETNQPSGFCIFNNVPIATRVCQNDYPETCRKVLILDWDVHHGNGVQHAFYDDPNVLYISLHVYKDGNFYPNLPDGNLDYCGEGLGEGKNVNIPWAEHGMGDSEYLYAFQEIVMPIATEFDPDLVIVSAGFDAAEGDLLGGCFVTPACYGHMTHMLMRLAKGKIVVCLEGGYNLRSIARSALAVTRVLMLEPPDRLSDELSAPKDSAVYVVENVKRQHSKYWKSLYPKHLDKTDPGYKDTFRLHEVIREWQSQRLSSEHSMVPLPTLQINKAGLAQTFEHNVIATPNFMERHPLLVIFHDPPSFHDHSDPVTGKRELHNTWLTDVTKRYIDWAINNDFQVIDVNIPKVVTVEDSIIGYMKSEDSAVRAQQTRELAAYLWENYIEPNDATQVFFMGIGDAYLGLVDLLSHNENCTDPDSPVECLIGFVGETTIQSIKRATDDTISSWYYSHSMIFVKNSHFVWNPSRQRKMRKKLGNLIQSPKDGLDDMLEQHLEEVQNLLLEKKGKGEFDEMNDLSSRTDEGPQHMATGLRSPPLPSASQTPKRFDPGNRQEGAILKSPKMPQMGLFSASPGPRSPIKRPPL</sequence>
<evidence type="ECO:0000256" key="11">
    <source>
        <dbReference type="PIRNR" id="PIRNR037919"/>
    </source>
</evidence>
<dbReference type="PANTHER" id="PTHR10625:SF5">
    <property type="entry name" value="HISTONE DEACETYLASE"/>
    <property type="match status" value="1"/>
</dbReference>
<evidence type="ECO:0000256" key="6">
    <source>
        <dbReference type="ARBA" id="ARBA00022853"/>
    </source>
</evidence>
<dbReference type="GO" id="GO:0000183">
    <property type="term" value="P:rDNA heterochromatin formation"/>
    <property type="evidence" value="ECO:0007669"/>
    <property type="project" value="EnsemblFungi"/>
</dbReference>
<keyword evidence="7 11" id="KW-0805">Transcription regulation</keyword>
<keyword evidence="6 11" id="KW-0156">Chromatin regulator</keyword>
<dbReference type="GO" id="GO:0042802">
    <property type="term" value="F:identical protein binding"/>
    <property type="evidence" value="ECO:0007669"/>
    <property type="project" value="EnsemblFungi"/>
</dbReference>
<keyword evidence="4 11" id="KW-0678">Repressor</keyword>
<comment type="similarity">
    <text evidence="2 11">Belongs to the histone deacetylase family. HD type 2 subfamily.</text>
</comment>
<evidence type="ECO:0000259" key="13">
    <source>
        <dbReference type="Pfam" id="PF00850"/>
    </source>
</evidence>
<dbReference type="ESTHER" id="altal-a0a177dd76">
    <property type="family name" value="Arb2_domain"/>
</dbReference>
<dbReference type="GO" id="GO:0005721">
    <property type="term" value="C:pericentric heterochromatin"/>
    <property type="evidence" value="ECO:0007669"/>
    <property type="project" value="EnsemblFungi"/>
</dbReference>
<dbReference type="Pfam" id="PF09757">
    <property type="entry name" value="Arb2-like"/>
    <property type="match status" value="1"/>
</dbReference>
<evidence type="ECO:0000256" key="4">
    <source>
        <dbReference type="ARBA" id="ARBA00022491"/>
    </source>
</evidence>
<keyword evidence="16" id="KW-1185">Reference proteome</keyword>
<dbReference type="GeneID" id="29114811"/>
<dbReference type="InterPro" id="IPR000286">
    <property type="entry name" value="HDACs"/>
</dbReference>
<dbReference type="InterPro" id="IPR017321">
    <property type="entry name" value="Hist_deAcase_II_yeast"/>
</dbReference>
<dbReference type="GO" id="GO:0003682">
    <property type="term" value="F:chromatin binding"/>
    <property type="evidence" value="ECO:0007669"/>
    <property type="project" value="EnsemblFungi"/>
</dbReference>
<organism evidence="15 16">
    <name type="scientific">Alternaria alternata</name>
    <name type="common">Alternaria rot fungus</name>
    <name type="synonym">Torula alternata</name>
    <dbReference type="NCBI Taxonomy" id="5599"/>
    <lineage>
        <taxon>Eukaryota</taxon>
        <taxon>Fungi</taxon>
        <taxon>Dikarya</taxon>
        <taxon>Ascomycota</taxon>
        <taxon>Pezizomycotina</taxon>
        <taxon>Dothideomycetes</taxon>
        <taxon>Pleosporomycetidae</taxon>
        <taxon>Pleosporales</taxon>
        <taxon>Pleosporineae</taxon>
        <taxon>Pleosporaceae</taxon>
        <taxon>Alternaria</taxon>
        <taxon>Alternaria sect. Alternaria</taxon>
        <taxon>Alternaria alternata complex</taxon>
    </lineage>
</organism>
<evidence type="ECO:0000259" key="14">
    <source>
        <dbReference type="Pfam" id="PF09757"/>
    </source>
</evidence>
<dbReference type="GO" id="GO:1902794">
    <property type="term" value="P:siRNA-independent facultative heterochromatin formation"/>
    <property type="evidence" value="ECO:0007669"/>
    <property type="project" value="EnsemblFungi"/>
</dbReference>
<proteinExistence type="inferred from homology"/>
<feature type="domain" description="Arb2-like" evidence="14">
    <location>
        <begin position="504"/>
        <end position="765"/>
    </location>
</feature>
<feature type="compositionally biased region" description="Acidic residues" evidence="12">
    <location>
        <begin position="1"/>
        <end position="12"/>
    </location>
</feature>
<keyword evidence="5 11" id="KW-0378">Hydrolase</keyword>
<feature type="compositionally biased region" description="Polar residues" evidence="12">
    <location>
        <begin position="52"/>
        <end position="79"/>
    </location>
</feature>
<evidence type="ECO:0000256" key="7">
    <source>
        <dbReference type="ARBA" id="ARBA00023015"/>
    </source>
</evidence>
<comment type="subcellular location">
    <subcellularLocation>
        <location evidence="1 11">Nucleus</location>
    </subcellularLocation>
</comment>
<dbReference type="PANTHER" id="PTHR10625">
    <property type="entry name" value="HISTONE DEACETYLASE HDAC1-RELATED"/>
    <property type="match status" value="1"/>
</dbReference>
<dbReference type="STRING" id="5599.A0A177DD76"/>
<dbReference type="InterPro" id="IPR037138">
    <property type="entry name" value="His_deacetylse_dom_sf"/>
</dbReference>
<dbReference type="GO" id="GO:0033553">
    <property type="term" value="C:rDNA heterochromatin"/>
    <property type="evidence" value="ECO:0007669"/>
    <property type="project" value="EnsemblFungi"/>
</dbReference>
<comment type="function">
    <text evidence="11">Responsible for the deacetylation of lysine residues on the N-terminal part of the core histones (H2A, H2B, H3 and H4). Histone deacetylation gives a tag for epigenetic repression and plays an important role in transcriptional regulation, cell cycle progression and developmental events.</text>
</comment>
<dbReference type="EC" id="3.5.1.98" evidence="3 11"/>
<dbReference type="GO" id="GO:0000791">
    <property type="term" value="C:euchromatin"/>
    <property type="evidence" value="ECO:0007669"/>
    <property type="project" value="EnsemblFungi"/>
</dbReference>
<evidence type="ECO:0000256" key="5">
    <source>
        <dbReference type="ARBA" id="ARBA00022801"/>
    </source>
</evidence>
<dbReference type="InterPro" id="IPR023696">
    <property type="entry name" value="Ureohydrolase_dom_sf"/>
</dbReference>
<keyword evidence="8 11" id="KW-0804">Transcription</keyword>
<dbReference type="GO" id="GO:0031078">
    <property type="term" value="F:histone H3K14 deacetylase activity, hydrolytic mechanism"/>
    <property type="evidence" value="ECO:0007669"/>
    <property type="project" value="UniProtKB-UniRule"/>
</dbReference>
<dbReference type="GO" id="GO:0031508">
    <property type="term" value="P:pericentric heterochromatin formation"/>
    <property type="evidence" value="ECO:0007669"/>
    <property type="project" value="EnsemblFungi"/>
</dbReference>
<evidence type="ECO:0000256" key="12">
    <source>
        <dbReference type="SAM" id="MobiDB-lite"/>
    </source>
</evidence>
<evidence type="ECO:0000313" key="16">
    <source>
        <dbReference type="Proteomes" id="UP000077248"/>
    </source>
</evidence>
<evidence type="ECO:0000256" key="1">
    <source>
        <dbReference type="ARBA" id="ARBA00004123"/>
    </source>
</evidence>
<dbReference type="Pfam" id="PF00850">
    <property type="entry name" value="Hist_deacetyl"/>
    <property type="match status" value="1"/>
</dbReference>
<dbReference type="RefSeq" id="XP_018382887.1">
    <property type="nucleotide sequence ID" value="XM_018529217.1"/>
</dbReference>
<dbReference type="GO" id="GO:0140720">
    <property type="term" value="C:subtelomeric heterochromatin"/>
    <property type="evidence" value="ECO:0007669"/>
    <property type="project" value="EnsemblFungi"/>
</dbReference>
<evidence type="ECO:0000313" key="15">
    <source>
        <dbReference type="EMBL" id="OAG17466.1"/>
    </source>
</evidence>
<dbReference type="PRINTS" id="PR01270">
    <property type="entry name" value="HDASUPER"/>
</dbReference>
<evidence type="ECO:0000256" key="2">
    <source>
        <dbReference type="ARBA" id="ARBA00007738"/>
    </source>
</evidence>
<dbReference type="GO" id="GO:1990342">
    <property type="term" value="C:heterochromatin island"/>
    <property type="evidence" value="ECO:0007669"/>
    <property type="project" value="EnsemblFungi"/>
</dbReference>
<protein>
    <recommendedName>
        <fullName evidence="3 11">Histone deacetylase</fullName>
        <ecNumber evidence="3 11">3.5.1.98</ecNumber>
    </recommendedName>
</protein>
<dbReference type="SUPFAM" id="SSF52768">
    <property type="entry name" value="Arginase/deacetylase"/>
    <property type="match status" value="1"/>
</dbReference>
<dbReference type="GO" id="GO:0070823">
    <property type="term" value="C:HDA1 complex"/>
    <property type="evidence" value="ECO:0007669"/>
    <property type="project" value="EnsemblFungi"/>
</dbReference>
<feature type="region of interest" description="Disordered" evidence="12">
    <location>
        <begin position="769"/>
        <end position="844"/>
    </location>
</feature>
<dbReference type="AlphaFoldDB" id="A0A177DD76"/>
<evidence type="ECO:0000256" key="8">
    <source>
        <dbReference type="ARBA" id="ARBA00023163"/>
    </source>
</evidence>
<keyword evidence="9 11" id="KW-0539">Nucleus</keyword>
<gene>
    <name evidence="15" type="ORF">CC77DRAFT_1074936</name>
</gene>
<evidence type="ECO:0000256" key="3">
    <source>
        <dbReference type="ARBA" id="ARBA00012111"/>
    </source>
</evidence>
<accession>A0A177DD76</accession>
<dbReference type="GO" id="GO:0000122">
    <property type="term" value="P:negative regulation of transcription by RNA polymerase II"/>
    <property type="evidence" value="ECO:0007669"/>
    <property type="project" value="EnsemblFungi"/>
</dbReference>
<evidence type="ECO:0000256" key="9">
    <source>
        <dbReference type="ARBA" id="ARBA00023242"/>
    </source>
</evidence>
<name>A0A177DD76_ALTAL</name>
<feature type="domain" description="Histone deacetylase" evidence="13">
    <location>
        <begin position="141"/>
        <end position="450"/>
    </location>
</feature>
<dbReference type="KEGG" id="aalt:CC77DRAFT_1074936"/>
<dbReference type="GO" id="GO:0070824">
    <property type="term" value="C:SHREC complex"/>
    <property type="evidence" value="ECO:0007669"/>
    <property type="project" value="EnsemblFungi"/>
</dbReference>
<dbReference type="Gene3D" id="3.40.800.20">
    <property type="entry name" value="Histone deacetylase domain"/>
    <property type="match status" value="1"/>
</dbReference>
<dbReference type="FunFam" id="3.40.800.20:FF:000005">
    <property type="entry name" value="histone deacetylase 6"/>
    <property type="match status" value="1"/>
</dbReference>
<dbReference type="InterPro" id="IPR023801">
    <property type="entry name" value="His_deacetylse_dom"/>
</dbReference>
<feature type="region of interest" description="Disordered" evidence="12">
    <location>
        <begin position="1"/>
        <end position="113"/>
    </location>
</feature>
<dbReference type="GO" id="GO:0045944">
    <property type="term" value="P:positive regulation of transcription by RNA polymerase II"/>
    <property type="evidence" value="ECO:0007669"/>
    <property type="project" value="EnsemblFungi"/>
</dbReference>
<dbReference type="Proteomes" id="UP000077248">
    <property type="component" value="Unassembled WGS sequence"/>
</dbReference>
<dbReference type="GO" id="GO:0030466">
    <property type="term" value="P:silent mating-type cassette heterochromatin formation"/>
    <property type="evidence" value="ECO:0007669"/>
    <property type="project" value="EnsemblFungi"/>
</dbReference>
<dbReference type="PIRSF" id="PIRSF037919">
    <property type="entry name" value="HDAC_II_yeast"/>
    <property type="match status" value="1"/>
</dbReference>
<dbReference type="GO" id="GO:0031934">
    <property type="term" value="C:mating-type region heterochromatin"/>
    <property type="evidence" value="ECO:0007669"/>
    <property type="project" value="EnsemblFungi"/>
</dbReference>